<name>A0A517T2N8_9BACT</name>
<evidence type="ECO:0000256" key="6">
    <source>
        <dbReference type="ARBA" id="ARBA00022430"/>
    </source>
</evidence>
<comment type="cofactor">
    <cofactor evidence="1">
        <name>Mn(2+)</name>
        <dbReference type="ChEBI" id="CHEBI:29035"/>
    </cofactor>
</comment>
<evidence type="ECO:0000256" key="2">
    <source>
        <dbReference type="ARBA" id="ARBA00001946"/>
    </source>
</evidence>
<dbReference type="InterPro" id="IPR050501">
    <property type="entry name" value="ICDH/IPMDH"/>
</dbReference>
<evidence type="ECO:0000256" key="1">
    <source>
        <dbReference type="ARBA" id="ARBA00001936"/>
    </source>
</evidence>
<dbReference type="GO" id="GO:0046872">
    <property type="term" value="F:metal ion binding"/>
    <property type="evidence" value="ECO:0007669"/>
    <property type="project" value="UniProtKB-KW"/>
</dbReference>
<dbReference type="FunFam" id="3.40.718.10:FF:000006">
    <property type="entry name" value="3-isopropylmalate dehydrogenase"/>
    <property type="match status" value="1"/>
</dbReference>
<dbReference type="Gene3D" id="3.40.718.10">
    <property type="entry name" value="Isopropylmalate Dehydrogenase"/>
    <property type="match status" value="1"/>
</dbReference>
<keyword evidence="9" id="KW-0460">Magnesium</keyword>
<dbReference type="InterPro" id="IPR024084">
    <property type="entry name" value="IsoPropMal-DH-like_dom"/>
</dbReference>
<keyword evidence="6" id="KW-0432">Leucine biosynthesis</keyword>
<evidence type="ECO:0000256" key="3">
    <source>
        <dbReference type="ARBA" id="ARBA00008319"/>
    </source>
</evidence>
<keyword evidence="7" id="KW-0028">Amino-acid biosynthesis</keyword>
<comment type="subunit">
    <text evidence="4">Homodimer.</text>
</comment>
<protein>
    <recommendedName>
        <fullName evidence="5">3-isopropylmalate dehydrogenase</fullName>
        <ecNumber evidence="5">1.1.1.85</ecNumber>
    </recommendedName>
    <alternativeName>
        <fullName evidence="14">3-IPM-DH</fullName>
    </alternativeName>
</protein>
<evidence type="ECO:0000256" key="10">
    <source>
        <dbReference type="ARBA" id="ARBA00023002"/>
    </source>
</evidence>
<keyword evidence="11" id="KW-0520">NAD</keyword>
<dbReference type="Pfam" id="PF00180">
    <property type="entry name" value="Iso_dh"/>
    <property type="match status" value="1"/>
</dbReference>
<evidence type="ECO:0000256" key="13">
    <source>
        <dbReference type="ARBA" id="ARBA00023304"/>
    </source>
</evidence>
<dbReference type="SMART" id="SM01329">
    <property type="entry name" value="Iso_dh"/>
    <property type="match status" value="1"/>
</dbReference>
<keyword evidence="13" id="KW-0100">Branched-chain amino acid biosynthesis</keyword>
<evidence type="ECO:0000256" key="4">
    <source>
        <dbReference type="ARBA" id="ARBA00011738"/>
    </source>
</evidence>
<dbReference type="EC" id="1.1.1.85" evidence="5"/>
<dbReference type="PROSITE" id="PS51725">
    <property type="entry name" value="ABM"/>
    <property type="match status" value="1"/>
</dbReference>
<gene>
    <name evidence="16" type="primary">ttuC'</name>
    <name evidence="16" type="ORF">SV7mr_51970</name>
</gene>
<evidence type="ECO:0000256" key="5">
    <source>
        <dbReference type="ARBA" id="ARBA00013101"/>
    </source>
</evidence>
<accession>A0A517T2N8</accession>
<evidence type="ECO:0000256" key="7">
    <source>
        <dbReference type="ARBA" id="ARBA00022605"/>
    </source>
</evidence>
<dbReference type="Pfam" id="PF03992">
    <property type="entry name" value="ABM"/>
    <property type="match status" value="1"/>
</dbReference>
<dbReference type="EMBL" id="CP036272">
    <property type="protein sequence ID" value="QDT62647.1"/>
    <property type="molecule type" value="Genomic_DNA"/>
</dbReference>
<organism evidence="16 17">
    <name type="scientific">Stieleria bergensis</name>
    <dbReference type="NCBI Taxonomy" id="2528025"/>
    <lineage>
        <taxon>Bacteria</taxon>
        <taxon>Pseudomonadati</taxon>
        <taxon>Planctomycetota</taxon>
        <taxon>Planctomycetia</taxon>
        <taxon>Pirellulales</taxon>
        <taxon>Pirellulaceae</taxon>
        <taxon>Stieleria</taxon>
    </lineage>
</organism>
<dbReference type="InterPro" id="IPR011008">
    <property type="entry name" value="Dimeric_a/b-barrel"/>
</dbReference>
<dbReference type="SUPFAM" id="SSF54909">
    <property type="entry name" value="Dimeric alpha+beta barrel"/>
    <property type="match status" value="1"/>
</dbReference>
<keyword evidence="12" id="KW-0464">Manganese</keyword>
<dbReference type="Gene3D" id="3.30.70.100">
    <property type="match status" value="1"/>
</dbReference>
<keyword evidence="17" id="KW-1185">Reference proteome</keyword>
<dbReference type="InterPro" id="IPR007138">
    <property type="entry name" value="ABM_dom"/>
</dbReference>
<keyword evidence="10 16" id="KW-0560">Oxidoreductase</keyword>
<feature type="domain" description="ABM" evidence="15">
    <location>
        <begin position="2"/>
        <end position="96"/>
    </location>
</feature>
<dbReference type="GO" id="GO:0003862">
    <property type="term" value="F:3-isopropylmalate dehydrogenase activity"/>
    <property type="evidence" value="ECO:0007669"/>
    <property type="project" value="UniProtKB-EC"/>
</dbReference>
<reference evidence="16 17" key="1">
    <citation type="submission" date="2019-02" db="EMBL/GenBank/DDBJ databases">
        <title>Deep-cultivation of Planctomycetes and their phenomic and genomic characterization uncovers novel biology.</title>
        <authorList>
            <person name="Wiegand S."/>
            <person name="Jogler M."/>
            <person name="Boedeker C."/>
            <person name="Pinto D."/>
            <person name="Vollmers J."/>
            <person name="Rivas-Marin E."/>
            <person name="Kohn T."/>
            <person name="Peeters S.H."/>
            <person name="Heuer A."/>
            <person name="Rast P."/>
            <person name="Oberbeckmann S."/>
            <person name="Bunk B."/>
            <person name="Jeske O."/>
            <person name="Meyerdierks A."/>
            <person name="Storesund J.E."/>
            <person name="Kallscheuer N."/>
            <person name="Luecker S."/>
            <person name="Lage O.M."/>
            <person name="Pohl T."/>
            <person name="Merkel B.J."/>
            <person name="Hornburger P."/>
            <person name="Mueller R.-W."/>
            <person name="Bruemmer F."/>
            <person name="Labrenz M."/>
            <person name="Spormann A.M."/>
            <person name="Op den Camp H."/>
            <person name="Overmann J."/>
            <person name="Amann R."/>
            <person name="Jetten M.S.M."/>
            <person name="Mascher T."/>
            <person name="Medema M.H."/>
            <person name="Devos D.P."/>
            <person name="Kaster A.-K."/>
            <person name="Ovreas L."/>
            <person name="Rohde M."/>
            <person name="Galperin M.Y."/>
            <person name="Jogler C."/>
        </authorList>
    </citation>
    <scope>NUCLEOTIDE SEQUENCE [LARGE SCALE GENOMIC DNA]</scope>
    <source>
        <strain evidence="16 17">SV_7m_r</strain>
    </source>
</reference>
<proteinExistence type="inferred from homology"/>
<evidence type="ECO:0000256" key="12">
    <source>
        <dbReference type="ARBA" id="ARBA00023211"/>
    </source>
</evidence>
<dbReference type="SUPFAM" id="SSF53659">
    <property type="entry name" value="Isocitrate/Isopropylmalate dehydrogenase-like"/>
    <property type="match status" value="1"/>
</dbReference>
<keyword evidence="8" id="KW-0479">Metal-binding</keyword>
<dbReference type="GO" id="GO:0009098">
    <property type="term" value="P:L-leucine biosynthetic process"/>
    <property type="evidence" value="ECO:0007669"/>
    <property type="project" value="UniProtKB-KW"/>
</dbReference>
<evidence type="ECO:0000256" key="11">
    <source>
        <dbReference type="ARBA" id="ARBA00023027"/>
    </source>
</evidence>
<sequence>MFIVTVEFEIKPQYVADFRQAMLKQAADSLALEPACQQFDVCFDPEAEAMCVLYERYDDRQAFDQHLRSDHFRRFDQTVASWVISKTVKLWERHEQQSAQRATQAERFSTTPAITSRTVTESKQMRTYEIALLPGDGIGPECMQATQVVLDALTETEPGFRLQLTAYEAGASLYRDTGEALPQNVLDACLAADAVLLSAIGLPDVRQADGTEVQPTMMVGLRRALDVHSAVRSVKLYPGAPCPLKDIGPGIDFVVIRENLEGLFASFGGGSRVGNEVATDTMVVTRTGTSKVADFAFRLAQRRNGRPSDGRQMVTCVDKANVFRSMAFFRDIVQDVAGDYPDIDHDAVYVDAMSLYMVQRPWDFDVLVMENQFGDILSDLGAGLVGGLGLGPSGEIGDDHALFQPSHGTAPQIAGKNVANPMATILSAAMMLDWLGDRYGDQACLESAVRLEQAVAKVLQDGDVRTPDIGGSSSTTEVAHAIAKAFSVPANI</sequence>
<evidence type="ECO:0000313" key="17">
    <source>
        <dbReference type="Proteomes" id="UP000315003"/>
    </source>
</evidence>
<evidence type="ECO:0000256" key="14">
    <source>
        <dbReference type="ARBA" id="ARBA00033138"/>
    </source>
</evidence>
<evidence type="ECO:0000313" key="16">
    <source>
        <dbReference type="EMBL" id="QDT62647.1"/>
    </source>
</evidence>
<dbReference type="PANTHER" id="PTHR43275:SF1">
    <property type="entry name" value="D-MALATE DEHYDROGENASE [DECARBOXYLATING]"/>
    <property type="match status" value="1"/>
</dbReference>
<dbReference type="PANTHER" id="PTHR43275">
    <property type="entry name" value="D-MALATE DEHYDROGENASE [DECARBOXYLATING]"/>
    <property type="match status" value="1"/>
</dbReference>
<evidence type="ECO:0000256" key="8">
    <source>
        <dbReference type="ARBA" id="ARBA00022723"/>
    </source>
</evidence>
<comment type="similarity">
    <text evidence="3">Belongs to the isocitrate and isopropylmalate dehydrogenases family. LeuB type 1 subfamily.</text>
</comment>
<evidence type="ECO:0000259" key="15">
    <source>
        <dbReference type="PROSITE" id="PS51725"/>
    </source>
</evidence>
<dbReference type="AlphaFoldDB" id="A0A517T2N8"/>
<dbReference type="Proteomes" id="UP000315003">
    <property type="component" value="Chromosome"/>
</dbReference>
<comment type="cofactor">
    <cofactor evidence="2">
        <name>Mg(2+)</name>
        <dbReference type="ChEBI" id="CHEBI:18420"/>
    </cofactor>
</comment>
<evidence type="ECO:0000256" key="9">
    <source>
        <dbReference type="ARBA" id="ARBA00022842"/>
    </source>
</evidence>